<dbReference type="Pfam" id="PF02146">
    <property type="entry name" value="SIR2"/>
    <property type="match status" value="1"/>
</dbReference>
<organism evidence="2 3">
    <name type="scientific">Kipferlia bialata</name>
    <dbReference type="NCBI Taxonomy" id="797122"/>
    <lineage>
        <taxon>Eukaryota</taxon>
        <taxon>Metamonada</taxon>
        <taxon>Carpediemonas-like organisms</taxon>
        <taxon>Kipferlia</taxon>
    </lineage>
</organism>
<dbReference type="OrthoDB" id="420264at2759"/>
<keyword evidence="1" id="KW-0808">Transferase</keyword>
<protein>
    <submittedName>
        <fullName evidence="2">Sirtuin family protein</fullName>
    </submittedName>
</protein>
<dbReference type="Gene3D" id="3.30.1600.10">
    <property type="entry name" value="SIR2/SIRT2 'Small Domain"/>
    <property type="match status" value="1"/>
</dbReference>
<evidence type="ECO:0000256" key="1">
    <source>
        <dbReference type="ARBA" id="ARBA00022679"/>
    </source>
</evidence>
<keyword evidence="3" id="KW-1185">Reference proteome</keyword>
<name>A0A9K3DCK9_9EUKA</name>
<dbReference type="Gene3D" id="3.40.50.1220">
    <property type="entry name" value="TPP-binding domain"/>
    <property type="match status" value="1"/>
</dbReference>
<dbReference type="PANTHER" id="PTHR11085:SF10">
    <property type="entry name" value="NAD-DEPENDENT PROTEIN DEACYLASE SIRTUIN-5, MITOCHONDRIAL-RELATED"/>
    <property type="match status" value="1"/>
</dbReference>
<proteinExistence type="predicted"/>
<dbReference type="InterPro" id="IPR003000">
    <property type="entry name" value="Sirtuin"/>
</dbReference>
<dbReference type="SUPFAM" id="SSF52467">
    <property type="entry name" value="DHS-like NAD/FAD-binding domain"/>
    <property type="match status" value="1"/>
</dbReference>
<sequence>RERHRVEKVANLIKELELEGKESVQARGGGITIVAGAGISVSAGIPDFRTKGSGLYSRLQHYRLPQPECMFDLQFFLLRPR</sequence>
<comment type="caution">
    <text evidence="2">The sequence shown here is derived from an EMBL/GenBank/DDBJ whole genome shotgun (WGS) entry which is preliminary data.</text>
</comment>
<dbReference type="Proteomes" id="UP000265618">
    <property type="component" value="Unassembled WGS sequence"/>
</dbReference>
<dbReference type="EMBL" id="BDIP01007682">
    <property type="protein sequence ID" value="GIQ91418.1"/>
    <property type="molecule type" value="Genomic_DNA"/>
</dbReference>
<reference evidence="2 3" key="1">
    <citation type="journal article" date="2018" name="PLoS ONE">
        <title>The draft genome of Kipferlia bialata reveals reductive genome evolution in fornicate parasites.</title>
        <authorList>
            <person name="Tanifuji G."/>
            <person name="Takabayashi S."/>
            <person name="Kume K."/>
            <person name="Takagi M."/>
            <person name="Nakayama T."/>
            <person name="Kamikawa R."/>
            <person name="Inagaki Y."/>
            <person name="Hashimoto T."/>
        </authorList>
    </citation>
    <scope>NUCLEOTIDE SEQUENCE [LARGE SCALE GENOMIC DNA]</scope>
    <source>
        <strain evidence="2">NY0173</strain>
    </source>
</reference>
<gene>
    <name evidence="2" type="ORF">KIPB_014664</name>
</gene>
<dbReference type="AlphaFoldDB" id="A0A9K3DCK9"/>
<dbReference type="InterPro" id="IPR026591">
    <property type="entry name" value="Sirtuin_cat_small_dom_sf"/>
</dbReference>
<dbReference type="GO" id="GO:0017136">
    <property type="term" value="F:histone deacetylase activity, NAD-dependent"/>
    <property type="evidence" value="ECO:0007669"/>
    <property type="project" value="TreeGrafter"/>
</dbReference>
<feature type="non-terminal residue" evidence="2">
    <location>
        <position position="1"/>
    </location>
</feature>
<dbReference type="PANTHER" id="PTHR11085">
    <property type="entry name" value="NAD-DEPENDENT PROTEIN DEACYLASE SIRTUIN-5, MITOCHONDRIAL-RELATED"/>
    <property type="match status" value="1"/>
</dbReference>
<evidence type="ECO:0000313" key="2">
    <source>
        <dbReference type="EMBL" id="GIQ91418.1"/>
    </source>
</evidence>
<accession>A0A9K3DCK9</accession>
<dbReference type="InterPro" id="IPR050134">
    <property type="entry name" value="NAD-dep_sirtuin_deacylases"/>
</dbReference>
<dbReference type="InterPro" id="IPR029035">
    <property type="entry name" value="DHS-like_NAD/FAD-binding_dom"/>
</dbReference>
<dbReference type="GO" id="GO:0005634">
    <property type="term" value="C:nucleus"/>
    <property type="evidence" value="ECO:0007669"/>
    <property type="project" value="TreeGrafter"/>
</dbReference>
<evidence type="ECO:0000313" key="3">
    <source>
        <dbReference type="Proteomes" id="UP000265618"/>
    </source>
</evidence>
<dbReference type="GO" id="GO:0070403">
    <property type="term" value="F:NAD+ binding"/>
    <property type="evidence" value="ECO:0007669"/>
    <property type="project" value="InterPro"/>
</dbReference>